<keyword evidence="2" id="KW-1185">Reference proteome</keyword>
<gene>
    <name evidence="1" type="ORF">HQN59_09270</name>
</gene>
<dbReference type="AlphaFoldDB" id="A0A7Y6NMR9"/>
<dbReference type="RefSeq" id="WP_176068369.1">
    <property type="nucleotide sequence ID" value="NZ_JABWMJ010000003.1"/>
</dbReference>
<reference evidence="1 2" key="1">
    <citation type="submission" date="2020-06" db="EMBL/GenBank/DDBJ databases">
        <title>Schlegella sp. ID0723 isolated from air conditioner.</title>
        <authorList>
            <person name="Kim D.Y."/>
            <person name="Kim D.-U."/>
        </authorList>
    </citation>
    <scope>NUCLEOTIDE SEQUENCE [LARGE SCALE GENOMIC DNA]</scope>
    <source>
        <strain evidence="1 2">ID0723</strain>
    </source>
</reference>
<sequence length="274" mass="29022">MSFSRPVPLDQAAGLRRLFANSQAQARIVPVVANPHVGSGGALLERLCTAFGEHGLHTLVVDAGERAGTPNELALIDLAACVERLSKHVSYLAARGLPLRYVDAAGSTQAFVSQVIEAAPRCNVILLHAGASDLCRMLQRRPDPEPVCPLLLADDHPSSVTHAFAAMKLLTQRASWVVFDLLLGAATSSPRADRIAAQLATCADDFLGAVLRSSARVDPALPATAAPPDALRRLVRTRIEPAFDLSTPRPAAFETSLHGPLDVAPARTSNWAST</sequence>
<keyword evidence="1" id="KW-0969">Cilium</keyword>
<dbReference type="EMBL" id="JABWMJ010000003">
    <property type="protein sequence ID" value="NUZ05954.1"/>
    <property type="molecule type" value="Genomic_DNA"/>
</dbReference>
<accession>A0A7Y6NMR9</accession>
<organism evidence="1 2">
    <name type="scientific">Piscinibacter koreensis</name>
    <dbReference type="NCBI Taxonomy" id="2742824"/>
    <lineage>
        <taxon>Bacteria</taxon>
        <taxon>Pseudomonadati</taxon>
        <taxon>Pseudomonadota</taxon>
        <taxon>Betaproteobacteria</taxon>
        <taxon>Burkholderiales</taxon>
        <taxon>Sphaerotilaceae</taxon>
        <taxon>Piscinibacter</taxon>
    </lineage>
</organism>
<evidence type="ECO:0000313" key="1">
    <source>
        <dbReference type="EMBL" id="NUZ05954.1"/>
    </source>
</evidence>
<proteinExistence type="predicted"/>
<name>A0A7Y6NMR9_9BURK</name>
<protein>
    <submittedName>
        <fullName evidence="1">Flagellar biosynthesis protein</fullName>
    </submittedName>
</protein>
<dbReference type="Proteomes" id="UP000529637">
    <property type="component" value="Unassembled WGS sequence"/>
</dbReference>
<evidence type="ECO:0000313" key="2">
    <source>
        <dbReference type="Proteomes" id="UP000529637"/>
    </source>
</evidence>
<comment type="caution">
    <text evidence="1">The sequence shown here is derived from an EMBL/GenBank/DDBJ whole genome shotgun (WGS) entry which is preliminary data.</text>
</comment>
<keyword evidence="1" id="KW-0282">Flagellum</keyword>
<keyword evidence="1" id="KW-0966">Cell projection</keyword>